<name>A0ABT9RME1_9ACTN</name>
<organism evidence="1 2">
    <name type="scientific">Streptosporangium brasiliense</name>
    <dbReference type="NCBI Taxonomy" id="47480"/>
    <lineage>
        <taxon>Bacteria</taxon>
        <taxon>Bacillati</taxon>
        <taxon>Actinomycetota</taxon>
        <taxon>Actinomycetes</taxon>
        <taxon>Streptosporangiales</taxon>
        <taxon>Streptosporangiaceae</taxon>
        <taxon>Streptosporangium</taxon>
    </lineage>
</organism>
<reference evidence="1 2" key="1">
    <citation type="submission" date="2023-07" db="EMBL/GenBank/DDBJ databases">
        <title>Sequencing the genomes of 1000 actinobacteria strains.</title>
        <authorList>
            <person name="Klenk H.-P."/>
        </authorList>
    </citation>
    <scope>NUCLEOTIDE SEQUENCE [LARGE SCALE GENOMIC DNA]</scope>
    <source>
        <strain evidence="1 2">DSM 44109</strain>
    </source>
</reference>
<dbReference type="RefSeq" id="WP_306876404.1">
    <property type="nucleotide sequence ID" value="NZ_JAUSRB010000004.1"/>
</dbReference>
<keyword evidence="2" id="KW-1185">Reference proteome</keyword>
<accession>A0ABT9RME1</accession>
<evidence type="ECO:0000313" key="1">
    <source>
        <dbReference type="EMBL" id="MDP9870462.1"/>
    </source>
</evidence>
<gene>
    <name evidence="1" type="ORF">J2S55_009800</name>
</gene>
<sequence length="504" mass="52828">MADETLAEIGYTVPEVSLDYTARDYDAVLAELVRRGRQVIPEWVANGEGDFVMMLAEIMASSTDLNNLYIDRVLGESVLATATQRASVLALAEQIGYITHGTIAATGSVTLTSDATTTAAITVPKGTTLLTDYIEDLDAPIVFETDSDVVVPAAGGTINAAITQGQTVNRYEAGEGTGRAGLSVRIPHQGVIEGSVRVWVQAPHADIEWVRVNRAVDAAPQDRVFLVRLRADGTTSVIFGNGINGYVPELGAKIFLSYRVGVGRAGNLPAGKIGQLVSNTVTGVLVALDAASKPLSTATLGGSDPEDNDEIRRNAPHAFAAQRRCVTLLDFSRLALEVPGVSAAKAVSARTSSVTVFLAGPDRSTPNTTLLDAVQARLKAAALSGVAVSVSSPTFVPVNFGTDINPLRIFVAPGWRDTQVKAAVQTQLAALFKAADMTFGTRVTLSKIYTTLASLPGVININIPVMARSDAPQAGADDAVMKDYEMPVLGVVKLATTGGVITPV</sequence>
<protein>
    <submittedName>
        <fullName evidence="1">Phage protein gp47/JayE</fullName>
    </submittedName>
</protein>
<comment type="caution">
    <text evidence="1">The sequence shown here is derived from an EMBL/GenBank/DDBJ whole genome shotgun (WGS) entry which is preliminary data.</text>
</comment>
<dbReference type="EMBL" id="JAUSRB010000004">
    <property type="protein sequence ID" value="MDP9870462.1"/>
    <property type="molecule type" value="Genomic_DNA"/>
</dbReference>
<evidence type="ECO:0000313" key="2">
    <source>
        <dbReference type="Proteomes" id="UP001230426"/>
    </source>
</evidence>
<proteinExistence type="predicted"/>
<dbReference type="Proteomes" id="UP001230426">
    <property type="component" value="Unassembled WGS sequence"/>
</dbReference>